<reference evidence="5" key="1">
    <citation type="submission" date="2025-08" db="UniProtKB">
        <authorList>
            <consortium name="RefSeq"/>
        </authorList>
    </citation>
    <scope>IDENTIFICATION</scope>
</reference>
<protein>
    <submittedName>
        <fullName evidence="5">Alpha-ketoglutarate-dependent dioxygenase alkB homolog 3-like isoform X3</fullName>
    </submittedName>
</protein>
<dbReference type="Pfam" id="PF13532">
    <property type="entry name" value="2OG-FeII_Oxy_2"/>
    <property type="match status" value="1"/>
</dbReference>
<feature type="domain" description="Fe2OG dioxygenase" evidence="3">
    <location>
        <begin position="167"/>
        <end position="273"/>
    </location>
</feature>
<organism evidence="4 5">
    <name type="scientific">Priapulus caudatus</name>
    <name type="common">Priapulid worm</name>
    <dbReference type="NCBI Taxonomy" id="37621"/>
    <lineage>
        <taxon>Eukaryota</taxon>
        <taxon>Metazoa</taxon>
        <taxon>Ecdysozoa</taxon>
        <taxon>Scalidophora</taxon>
        <taxon>Priapulida</taxon>
        <taxon>Priapulimorpha</taxon>
        <taxon>Priapulimorphida</taxon>
        <taxon>Priapulidae</taxon>
        <taxon>Priapulus</taxon>
    </lineage>
</organism>
<evidence type="ECO:0000259" key="3">
    <source>
        <dbReference type="PROSITE" id="PS51471"/>
    </source>
</evidence>
<dbReference type="PANTHER" id="PTHR31212">
    <property type="entry name" value="ALPHA-KETOGLUTARATE-DEPENDENT DIOXYGENASE ALKB HOMOLOG 3"/>
    <property type="match status" value="1"/>
</dbReference>
<feature type="region of interest" description="Disordered" evidence="2">
    <location>
        <begin position="1"/>
        <end position="37"/>
    </location>
</feature>
<dbReference type="Proteomes" id="UP000695022">
    <property type="component" value="Unplaced"/>
</dbReference>
<feature type="compositionally biased region" description="Basic residues" evidence="2">
    <location>
        <begin position="1"/>
        <end position="10"/>
    </location>
</feature>
<evidence type="ECO:0000313" key="5">
    <source>
        <dbReference type="RefSeq" id="XP_014677329.1"/>
    </source>
</evidence>
<keyword evidence="4" id="KW-1185">Reference proteome</keyword>
<dbReference type="InterPro" id="IPR005123">
    <property type="entry name" value="Oxoglu/Fe-dep_dioxygenase_dom"/>
</dbReference>
<sequence>MSADKRRRARVQGGWSSGLGSSQQPRKSTEFNSKVKTTSDVAVPSFSYVKPQPNSDEMRRAPDLLTINKCGVYEVSNGPSGVSRIQFWPDFIARSETSWMYEQLMSEIPWVQKTEMQDGVEVAQPRMVAWFGDVPYSYSGVSHKPNNQWSPLLVMLKEMIEEKVGTSFNSMLANLYRNGKDSVAWHCDDEPELKGNPTIASLSFGETRDFELRKKPPPMENGDYTYMQHVRIPLTPGSLLLMDGATQEDWQHRIPKEYHDRNARINLTFRMTYAI</sequence>
<accession>A0ABM1EYQ8</accession>
<dbReference type="PANTHER" id="PTHR31212:SF4">
    <property type="entry name" value="ALPHA-KETOGLUTARATE-DEPENDENT DIOXYGENASE ALKB HOMOLOG 3"/>
    <property type="match status" value="1"/>
</dbReference>
<dbReference type="SUPFAM" id="SSF51197">
    <property type="entry name" value="Clavaminate synthase-like"/>
    <property type="match status" value="1"/>
</dbReference>
<dbReference type="Gene3D" id="2.60.120.590">
    <property type="entry name" value="Alpha-ketoglutarate-dependent dioxygenase AlkB-like"/>
    <property type="match status" value="1"/>
</dbReference>
<dbReference type="RefSeq" id="XP_014677329.1">
    <property type="nucleotide sequence ID" value="XM_014821843.1"/>
</dbReference>
<gene>
    <name evidence="5" type="primary">LOC106817182</name>
</gene>
<dbReference type="InterPro" id="IPR032854">
    <property type="entry name" value="ALKBH3"/>
</dbReference>
<dbReference type="GeneID" id="106817182"/>
<dbReference type="PROSITE" id="PS51471">
    <property type="entry name" value="FE2OG_OXY"/>
    <property type="match status" value="1"/>
</dbReference>
<dbReference type="InterPro" id="IPR027450">
    <property type="entry name" value="AlkB-like"/>
</dbReference>
<proteinExistence type="predicted"/>
<name>A0ABM1EYQ8_PRICU</name>
<evidence type="ECO:0000256" key="1">
    <source>
        <dbReference type="ARBA" id="ARBA00001954"/>
    </source>
</evidence>
<evidence type="ECO:0000313" key="4">
    <source>
        <dbReference type="Proteomes" id="UP000695022"/>
    </source>
</evidence>
<dbReference type="InterPro" id="IPR037151">
    <property type="entry name" value="AlkB-like_sf"/>
</dbReference>
<evidence type="ECO:0000256" key="2">
    <source>
        <dbReference type="SAM" id="MobiDB-lite"/>
    </source>
</evidence>
<feature type="compositionally biased region" description="Low complexity" evidence="2">
    <location>
        <begin position="12"/>
        <end position="24"/>
    </location>
</feature>
<comment type="cofactor">
    <cofactor evidence="1">
        <name>Fe(2+)</name>
        <dbReference type="ChEBI" id="CHEBI:29033"/>
    </cofactor>
</comment>